<dbReference type="Gene3D" id="1.20.1280.50">
    <property type="match status" value="1"/>
</dbReference>
<dbReference type="InterPro" id="IPR006553">
    <property type="entry name" value="Leu-rich_rpt_Cys-con_subtyp"/>
</dbReference>
<dbReference type="eggNOG" id="KOG1947">
    <property type="taxonomic scope" value="Eukaryota"/>
</dbReference>
<dbReference type="AlphaFoldDB" id="G7IP49"/>
<dbReference type="InterPro" id="IPR001611">
    <property type="entry name" value="Leu-rich_rpt"/>
</dbReference>
<feature type="domain" description="F-box" evidence="1">
    <location>
        <begin position="21"/>
        <end position="68"/>
    </location>
</feature>
<dbReference type="CDD" id="cd22164">
    <property type="entry name" value="F-box_AtSKIP19-like"/>
    <property type="match status" value="1"/>
</dbReference>
<dbReference type="Pfam" id="PF13516">
    <property type="entry name" value="LRR_6"/>
    <property type="match status" value="1"/>
</dbReference>
<dbReference type="InterPro" id="IPR001810">
    <property type="entry name" value="F-box_dom"/>
</dbReference>
<accession>G7IP49</accession>
<reference evidence="2 5" key="2">
    <citation type="journal article" date="2014" name="BMC Genomics">
        <title>An improved genome release (version Mt4.0) for the model legume Medicago truncatula.</title>
        <authorList>
            <person name="Tang H."/>
            <person name="Krishnakumar V."/>
            <person name="Bidwell S."/>
            <person name="Rosen B."/>
            <person name="Chan A."/>
            <person name="Zhou S."/>
            <person name="Gentzbittel L."/>
            <person name="Childs K.L."/>
            <person name="Yandell M."/>
            <person name="Gundlach H."/>
            <person name="Mayer K.F."/>
            <person name="Schwartz D.C."/>
            <person name="Town C.D."/>
        </authorList>
    </citation>
    <scope>GENOME REANNOTATION</scope>
    <source>
        <strain evidence="4 5">cv. Jemalong A17</strain>
    </source>
</reference>
<evidence type="ECO:0000313" key="3">
    <source>
        <dbReference type="EMBL" id="RHN72251.1"/>
    </source>
</evidence>
<dbReference type="Gene3D" id="3.80.10.10">
    <property type="entry name" value="Ribonuclease Inhibitor"/>
    <property type="match status" value="1"/>
</dbReference>
<dbReference type="PANTHER" id="PTHR38926">
    <property type="entry name" value="F-BOX DOMAIN CONTAINING PROTEIN, EXPRESSED"/>
    <property type="match status" value="1"/>
</dbReference>
<evidence type="ECO:0000313" key="6">
    <source>
        <dbReference type="Proteomes" id="UP000265566"/>
    </source>
</evidence>
<dbReference type="EnsemblPlants" id="AES64134">
    <property type="protein sequence ID" value="AES64134"/>
    <property type="gene ID" value="MTR_2g018950"/>
</dbReference>
<keyword evidence="5" id="KW-1185">Reference proteome</keyword>
<evidence type="ECO:0000313" key="4">
    <source>
        <dbReference type="EnsemblPlants" id="AES64134"/>
    </source>
</evidence>
<dbReference type="OMA" id="WGNNDAD"/>
<evidence type="ECO:0000313" key="5">
    <source>
        <dbReference type="Proteomes" id="UP000002051"/>
    </source>
</evidence>
<dbReference type="EMBL" id="PSQE01000002">
    <property type="protein sequence ID" value="RHN72251.1"/>
    <property type="molecule type" value="Genomic_DNA"/>
</dbReference>
<dbReference type="SUPFAM" id="SSF81383">
    <property type="entry name" value="F-box domain"/>
    <property type="match status" value="1"/>
</dbReference>
<dbReference type="OrthoDB" id="2095648at2759"/>
<dbReference type="InterPro" id="IPR055411">
    <property type="entry name" value="LRR_FXL15/At3g58940/PEG3-like"/>
</dbReference>
<reference evidence="2 5" key="1">
    <citation type="journal article" date="2011" name="Nature">
        <title>The Medicago genome provides insight into the evolution of rhizobial symbioses.</title>
        <authorList>
            <person name="Young N.D."/>
            <person name="Debelle F."/>
            <person name="Oldroyd G.E."/>
            <person name="Geurts R."/>
            <person name="Cannon S.B."/>
            <person name="Udvardi M.K."/>
            <person name="Benedito V.A."/>
            <person name="Mayer K.F."/>
            <person name="Gouzy J."/>
            <person name="Schoof H."/>
            <person name="Van de Peer Y."/>
            <person name="Proost S."/>
            <person name="Cook D.R."/>
            <person name="Meyers B.C."/>
            <person name="Spannagl M."/>
            <person name="Cheung F."/>
            <person name="De Mita S."/>
            <person name="Krishnakumar V."/>
            <person name="Gundlach H."/>
            <person name="Zhou S."/>
            <person name="Mudge J."/>
            <person name="Bharti A.K."/>
            <person name="Murray J.D."/>
            <person name="Naoumkina M.A."/>
            <person name="Rosen B."/>
            <person name="Silverstein K.A."/>
            <person name="Tang H."/>
            <person name="Rombauts S."/>
            <person name="Zhao P.X."/>
            <person name="Zhou P."/>
            <person name="Barbe V."/>
            <person name="Bardou P."/>
            <person name="Bechner M."/>
            <person name="Bellec A."/>
            <person name="Berger A."/>
            <person name="Berges H."/>
            <person name="Bidwell S."/>
            <person name="Bisseling T."/>
            <person name="Choisne N."/>
            <person name="Couloux A."/>
            <person name="Denny R."/>
            <person name="Deshpande S."/>
            <person name="Dai X."/>
            <person name="Doyle J.J."/>
            <person name="Dudez A.M."/>
            <person name="Farmer A.D."/>
            <person name="Fouteau S."/>
            <person name="Franken C."/>
            <person name="Gibelin C."/>
            <person name="Gish J."/>
            <person name="Goldstein S."/>
            <person name="Gonzalez A.J."/>
            <person name="Green P.J."/>
            <person name="Hallab A."/>
            <person name="Hartog M."/>
            <person name="Hua A."/>
            <person name="Humphray S.J."/>
            <person name="Jeong D.H."/>
            <person name="Jing Y."/>
            <person name="Jocker A."/>
            <person name="Kenton S.M."/>
            <person name="Kim D.J."/>
            <person name="Klee K."/>
            <person name="Lai H."/>
            <person name="Lang C."/>
            <person name="Lin S."/>
            <person name="Macmil S.L."/>
            <person name="Magdelenat G."/>
            <person name="Matthews L."/>
            <person name="McCorrison J."/>
            <person name="Monaghan E.L."/>
            <person name="Mun J.H."/>
            <person name="Najar F.Z."/>
            <person name="Nicholson C."/>
            <person name="Noirot C."/>
            <person name="O'Bleness M."/>
            <person name="Paule C.R."/>
            <person name="Poulain J."/>
            <person name="Prion F."/>
            <person name="Qin B."/>
            <person name="Qu C."/>
            <person name="Retzel E.F."/>
            <person name="Riddle C."/>
            <person name="Sallet E."/>
            <person name="Samain S."/>
            <person name="Samson N."/>
            <person name="Sanders I."/>
            <person name="Saurat O."/>
            <person name="Scarpelli C."/>
            <person name="Schiex T."/>
            <person name="Segurens B."/>
            <person name="Severin A.J."/>
            <person name="Sherrier D.J."/>
            <person name="Shi R."/>
            <person name="Sims S."/>
            <person name="Singer S.R."/>
            <person name="Sinharoy S."/>
            <person name="Sterck L."/>
            <person name="Viollet A."/>
            <person name="Wang B.B."/>
            <person name="Wang K."/>
            <person name="Wang M."/>
            <person name="Wang X."/>
            <person name="Warfsmann J."/>
            <person name="Weissenbach J."/>
            <person name="White D.D."/>
            <person name="White J.D."/>
            <person name="Wiley G.B."/>
            <person name="Wincker P."/>
            <person name="Xing Y."/>
            <person name="Yang L."/>
            <person name="Yao Z."/>
            <person name="Ying F."/>
            <person name="Zhai J."/>
            <person name="Zhou L."/>
            <person name="Zuber A."/>
            <person name="Denarie J."/>
            <person name="Dixon R.A."/>
            <person name="May G.D."/>
            <person name="Schwartz D.C."/>
            <person name="Rogers J."/>
            <person name="Quetier F."/>
            <person name="Town C.D."/>
            <person name="Roe B.A."/>
        </authorList>
    </citation>
    <scope>NUCLEOTIDE SEQUENCE [LARGE SCALE GENOMIC DNA]</scope>
    <source>
        <strain evidence="2">A17</strain>
        <strain evidence="4 5">cv. Jemalong A17</strain>
    </source>
</reference>
<dbReference type="KEGG" id="mtr:11445869"/>
<evidence type="ECO:0000313" key="2">
    <source>
        <dbReference type="EMBL" id="AES64134.1"/>
    </source>
</evidence>
<reference evidence="4" key="3">
    <citation type="submission" date="2015-04" db="UniProtKB">
        <authorList>
            <consortium name="EnsemblPlants"/>
        </authorList>
    </citation>
    <scope>IDENTIFICATION</scope>
    <source>
        <strain evidence="4">cv. Jemalong A17</strain>
    </source>
</reference>
<dbReference type="SMART" id="SM00367">
    <property type="entry name" value="LRR_CC"/>
    <property type="match status" value="3"/>
</dbReference>
<dbReference type="InterPro" id="IPR032675">
    <property type="entry name" value="LRR_dom_sf"/>
</dbReference>
<dbReference type="SUPFAM" id="SSF52047">
    <property type="entry name" value="RNI-like"/>
    <property type="match status" value="1"/>
</dbReference>
<reference evidence="6" key="4">
    <citation type="journal article" date="2018" name="Nat. Plants">
        <title>Whole-genome landscape of Medicago truncatula symbiotic genes.</title>
        <authorList>
            <person name="Pecrix Y."/>
            <person name="Staton S.E."/>
            <person name="Sallet E."/>
            <person name="Lelandais-Briere C."/>
            <person name="Moreau S."/>
            <person name="Carrere S."/>
            <person name="Blein T."/>
            <person name="Jardinaud M.F."/>
            <person name="Latrasse D."/>
            <person name="Zouine M."/>
            <person name="Zahm M."/>
            <person name="Kreplak J."/>
            <person name="Mayjonade B."/>
            <person name="Satge C."/>
            <person name="Perez M."/>
            <person name="Cauet S."/>
            <person name="Marande W."/>
            <person name="Chantry-Darmon C."/>
            <person name="Lopez-Roques C."/>
            <person name="Bouchez O."/>
            <person name="Berard A."/>
            <person name="Debelle F."/>
            <person name="Munos S."/>
            <person name="Bendahmane A."/>
            <person name="Berges H."/>
            <person name="Niebel A."/>
            <person name="Buitink J."/>
            <person name="Frugier F."/>
            <person name="Benhamed M."/>
            <person name="Crespi M."/>
            <person name="Gouzy J."/>
            <person name="Gamas P."/>
        </authorList>
    </citation>
    <scope>NUCLEOTIDE SEQUENCE [LARGE SCALE GENOMIC DNA]</scope>
    <source>
        <strain evidence="6">cv. Jemalong A17</strain>
    </source>
</reference>
<dbReference type="Proteomes" id="UP000265566">
    <property type="component" value="Chromosome 2"/>
</dbReference>
<dbReference type="PaxDb" id="3880-AES64134"/>
<reference evidence="3" key="5">
    <citation type="journal article" date="2018" name="Nat. Plants">
        <title>Whole-genome landscape of Medicago truncatula symbiotic genes.</title>
        <authorList>
            <person name="Pecrix Y."/>
            <person name="Gamas P."/>
            <person name="Carrere S."/>
        </authorList>
    </citation>
    <scope>NUCLEOTIDE SEQUENCE</scope>
    <source>
        <tissue evidence="3">Leaves</tissue>
    </source>
</reference>
<protein>
    <submittedName>
        <fullName evidence="2">F-box/LRR protein</fullName>
    </submittedName>
    <submittedName>
        <fullName evidence="3">Putative F-box domain, leucine-rich repeat domain, L domain-containing protein</fullName>
    </submittedName>
</protein>
<dbReference type="PANTHER" id="PTHR38926:SF65">
    <property type="entry name" value="F-BOX_LRR PROTEIN"/>
    <property type="match status" value="1"/>
</dbReference>
<dbReference type="GO" id="GO:1905761">
    <property type="term" value="F:SCF ubiquitin ligase complex binding"/>
    <property type="evidence" value="ECO:0000318"/>
    <property type="project" value="GO_Central"/>
</dbReference>
<organism evidence="2 5">
    <name type="scientific">Medicago truncatula</name>
    <name type="common">Barrel medic</name>
    <name type="synonym">Medicago tribuloides</name>
    <dbReference type="NCBI Taxonomy" id="3880"/>
    <lineage>
        <taxon>Eukaryota</taxon>
        <taxon>Viridiplantae</taxon>
        <taxon>Streptophyta</taxon>
        <taxon>Embryophyta</taxon>
        <taxon>Tracheophyta</taxon>
        <taxon>Spermatophyta</taxon>
        <taxon>Magnoliopsida</taxon>
        <taxon>eudicotyledons</taxon>
        <taxon>Gunneridae</taxon>
        <taxon>Pentapetalae</taxon>
        <taxon>rosids</taxon>
        <taxon>fabids</taxon>
        <taxon>Fabales</taxon>
        <taxon>Fabaceae</taxon>
        <taxon>Papilionoideae</taxon>
        <taxon>50 kb inversion clade</taxon>
        <taxon>NPAAA clade</taxon>
        <taxon>Hologalegina</taxon>
        <taxon>IRL clade</taxon>
        <taxon>Trifolieae</taxon>
        <taxon>Medicago</taxon>
    </lineage>
</organism>
<dbReference type="HOGENOM" id="CLU_044915_0_0_1"/>
<dbReference type="PROSITE" id="PS50181">
    <property type="entry name" value="FBOX"/>
    <property type="match status" value="1"/>
</dbReference>
<dbReference type="Gramene" id="rna7943">
    <property type="protein sequence ID" value="RHN72251.1"/>
    <property type="gene ID" value="gene7943"/>
</dbReference>
<proteinExistence type="predicted"/>
<gene>
    <name evidence="4" type="primary">11445869</name>
    <name evidence="2" type="ordered locus">MTR_2g018950</name>
    <name evidence="3" type="ORF">MtrunA17_Chr2g0285671</name>
</gene>
<evidence type="ECO:0000259" key="1">
    <source>
        <dbReference type="PROSITE" id="PS50181"/>
    </source>
</evidence>
<dbReference type="InterPro" id="IPR036047">
    <property type="entry name" value="F-box-like_dom_sf"/>
</dbReference>
<sequence>MESLPSSSTTSNSKSIIDSGERNWLDLPRDAVLSIFRKLDAIDLLVRAHNVCTTWRKISKDPFLFRTINMPNLGEPDYQLDLETLCQRAVDYSCGHIIDINIEYFGTDDLLHRIANSASHLQRLRLASCWSISDEGLCDAAEKFPCLEELDISISNLSDRLFEPIGRRCPRLKTLKFNSQGYRHPHIQYDDDDEDAYDDNEAFAIAKYMPGLRHLQLIGNEMTNDGLVALLDGCPHLESLDIRRCFNVNLVGTLGKRCKEQIKYFRLPHDATDDYPFQTSECDYGSPVEDDADESDLMSDYDYDYEDYDDFLGEGDFSDDNPFTF</sequence>
<name>G7IP49_MEDTR</name>
<dbReference type="EMBL" id="CM001218">
    <property type="protein sequence ID" value="AES64134.1"/>
    <property type="molecule type" value="Genomic_DNA"/>
</dbReference>
<dbReference type="Pfam" id="PF12937">
    <property type="entry name" value="F-box-like"/>
    <property type="match status" value="1"/>
</dbReference>
<dbReference type="Pfam" id="PF24758">
    <property type="entry name" value="LRR_At5g56370"/>
    <property type="match status" value="1"/>
</dbReference>
<dbReference type="Proteomes" id="UP000002051">
    <property type="component" value="Chromosome 2"/>
</dbReference>